<dbReference type="GO" id="GO:0006298">
    <property type="term" value="P:mismatch repair"/>
    <property type="evidence" value="ECO:0007669"/>
    <property type="project" value="InterPro"/>
</dbReference>
<evidence type="ECO:0000256" key="1">
    <source>
        <dbReference type="ARBA" id="ARBA00006082"/>
    </source>
</evidence>
<name>A0AAE0WL98_9PEZI</name>
<dbReference type="Proteomes" id="UP001274830">
    <property type="component" value="Unassembled WGS sequence"/>
</dbReference>
<dbReference type="Pfam" id="PF13589">
    <property type="entry name" value="HATPase_c_3"/>
    <property type="match status" value="1"/>
</dbReference>
<feature type="domain" description="MutL C-terminal dimerisation" evidence="3">
    <location>
        <begin position="766"/>
        <end position="974"/>
    </location>
</feature>
<reference evidence="4" key="1">
    <citation type="submission" date="2023-07" db="EMBL/GenBank/DDBJ databases">
        <title>Black Yeasts Isolated from many extreme environments.</title>
        <authorList>
            <person name="Coleine C."/>
            <person name="Stajich J.E."/>
            <person name="Selbmann L."/>
        </authorList>
    </citation>
    <scope>NUCLEOTIDE SEQUENCE</scope>
    <source>
        <strain evidence="4">CCFEE 5485</strain>
    </source>
</reference>
<dbReference type="Gene3D" id="3.30.1540.20">
    <property type="entry name" value="MutL, C-terminal domain, dimerisation subdomain"/>
    <property type="match status" value="1"/>
</dbReference>
<accession>A0AAE0WL98</accession>
<sequence>MSRISPLSEAAAAQIHSSKTITTLQGVVLALLENSFDAGATKVEISLDFRRADCTIEDNGTGIFSDEFLLTGGLGRMYHTSKRAEGLSSREVHGTAGIYLASLAALCLLSVTSKRQDCPTHATLVLHAGRVISRHVPGPLQDELSATSGTRVIVRDLFGNMPVRVKQRALANEAGVEDERLRHELKKGITALLLAWHGPCTVRLKDLHDRKSVVLSSGLSASGGMLTKASLNSRDGRVRKHELRDRLPLLFQAGLVSMESRYRFDPVTASTLTLSIKGFICLDPAPTRQGQFISLGIHPLIPTDGHNELYESINHVFANSSFGAVDKPEVDEAEKDKRARDRRFKNDGYTQKQLHGRKGVDRWPIFVLQFKFENPTARATRDNVSNKELKAMADLLRATATHWLDAHHFRPRKLRRNRIDDQTGPASHSSSPRRSSTADGLFRRLNSTLATPSVKRAATMESLTTSKRVCTGGYPEVSSLVPFDGSMKKPSNYFSSLSRIKSGRPESRKACIGSKSLAKAKPNILRADSESHPFVLPSFGKGVLSSKGIATLGSKVSAMLTPASPSIDSGSKQDFPTVRIDSDDYGSVDDSALIAAYDEANYMAPSRLTSADSQPEAQASDSIVNWLDPSTKQVYHINSRTGVVLPLKAGPRQNTQDEDMARSKAAINTSRTAAGNVISLARRPKTAVESRSEQWLPGFLQQWDNPVFVRQDAERIPVASFDGPGLDLADIEGQRCTHHTMTQYFVEAGVKLSSQLSKKALASVRVIEQVDAKFILCAMPSSEAGDGRRTLVLVDQHAASERVVLEGLFAALCQAIDPSSPAAAFVSNLGCKSAVPTVLLEKPQRFQVSGKEHELFRQHAGRFAKWGVLYDLKVLASNIDEEGLRAQKSEQHLLSVTTLPPGMAERCVLFPHLLIELLRSEVWESGTSTKRTLQVNDNAENHAWLRRVGSCPKGIIDMLNSRACRSAIMFNDMLSIEDCEKLLHDLSTCVFPFMCAHGRVSMVPLIEMVGSAADAGEEGFVCEGSTLRNLQSEGSDTFTKAFEQWRCKSVARNEQALR</sequence>
<dbReference type="PANTHER" id="PTHR10073">
    <property type="entry name" value="DNA MISMATCH REPAIR PROTEIN MLH, PMS, MUTL"/>
    <property type="match status" value="1"/>
</dbReference>
<dbReference type="InterPro" id="IPR042120">
    <property type="entry name" value="MutL_C_dimsub"/>
</dbReference>
<dbReference type="SMART" id="SM00853">
    <property type="entry name" value="MutL_C"/>
    <property type="match status" value="1"/>
</dbReference>
<dbReference type="Gene3D" id="3.30.565.10">
    <property type="entry name" value="Histidine kinase-like ATPase, C-terminal domain"/>
    <property type="match status" value="1"/>
</dbReference>
<dbReference type="InterPro" id="IPR036890">
    <property type="entry name" value="HATPase_C_sf"/>
</dbReference>
<dbReference type="RefSeq" id="XP_064691154.1">
    <property type="nucleotide sequence ID" value="XM_064841290.1"/>
</dbReference>
<evidence type="ECO:0000313" key="4">
    <source>
        <dbReference type="EMBL" id="KAK3673785.1"/>
    </source>
</evidence>
<dbReference type="InterPro" id="IPR014790">
    <property type="entry name" value="MutL_C"/>
</dbReference>
<evidence type="ECO:0000256" key="2">
    <source>
        <dbReference type="SAM" id="MobiDB-lite"/>
    </source>
</evidence>
<dbReference type="AlphaFoldDB" id="A0AAE0WL98"/>
<dbReference type="GO" id="GO:0016887">
    <property type="term" value="F:ATP hydrolysis activity"/>
    <property type="evidence" value="ECO:0007669"/>
    <property type="project" value="InterPro"/>
</dbReference>
<dbReference type="InterPro" id="IPR037198">
    <property type="entry name" value="MutL_C_sf"/>
</dbReference>
<gene>
    <name evidence="4" type="primary">MLH3</name>
    <name evidence="4" type="ORF">LTR78_006339</name>
</gene>
<dbReference type="GO" id="GO:0005524">
    <property type="term" value="F:ATP binding"/>
    <property type="evidence" value="ECO:0007669"/>
    <property type="project" value="InterPro"/>
</dbReference>
<dbReference type="GeneID" id="89965840"/>
<dbReference type="GO" id="GO:0140664">
    <property type="term" value="F:ATP-dependent DNA damage sensor activity"/>
    <property type="evidence" value="ECO:0007669"/>
    <property type="project" value="InterPro"/>
</dbReference>
<organism evidence="4 5">
    <name type="scientific">Recurvomyces mirabilis</name>
    <dbReference type="NCBI Taxonomy" id="574656"/>
    <lineage>
        <taxon>Eukaryota</taxon>
        <taxon>Fungi</taxon>
        <taxon>Dikarya</taxon>
        <taxon>Ascomycota</taxon>
        <taxon>Pezizomycotina</taxon>
        <taxon>Dothideomycetes</taxon>
        <taxon>Dothideomycetidae</taxon>
        <taxon>Mycosphaerellales</taxon>
        <taxon>Teratosphaeriaceae</taxon>
        <taxon>Recurvomyces</taxon>
    </lineage>
</organism>
<comment type="similarity">
    <text evidence="1">Belongs to the DNA mismatch repair MutL/HexB family.</text>
</comment>
<feature type="region of interest" description="Disordered" evidence="2">
    <location>
        <begin position="414"/>
        <end position="440"/>
    </location>
</feature>
<comment type="caution">
    <text evidence="4">The sequence shown here is derived from an EMBL/GenBank/DDBJ whole genome shotgun (WGS) entry which is preliminary data.</text>
</comment>
<dbReference type="SUPFAM" id="SSF118116">
    <property type="entry name" value="DNA mismatch repair protein MutL"/>
    <property type="match status" value="1"/>
</dbReference>
<dbReference type="PANTHER" id="PTHR10073:SF47">
    <property type="entry name" value="DNA MISMATCH REPAIR PROTEIN MLH3"/>
    <property type="match status" value="1"/>
</dbReference>
<protein>
    <submittedName>
        <fullName evidence="4">DNA mismatch repair protein</fullName>
    </submittedName>
</protein>
<evidence type="ECO:0000313" key="5">
    <source>
        <dbReference type="Proteomes" id="UP001274830"/>
    </source>
</evidence>
<keyword evidence="5" id="KW-1185">Reference proteome</keyword>
<dbReference type="EMBL" id="JAUTXT010000023">
    <property type="protein sequence ID" value="KAK3673785.1"/>
    <property type="molecule type" value="Genomic_DNA"/>
</dbReference>
<proteinExistence type="inferred from homology"/>
<dbReference type="GO" id="GO:0032300">
    <property type="term" value="C:mismatch repair complex"/>
    <property type="evidence" value="ECO:0007669"/>
    <property type="project" value="InterPro"/>
</dbReference>
<dbReference type="SUPFAM" id="SSF55874">
    <property type="entry name" value="ATPase domain of HSP90 chaperone/DNA topoisomerase II/histidine kinase"/>
    <property type="match status" value="1"/>
</dbReference>
<dbReference type="InterPro" id="IPR038973">
    <property type="entry name" value="MutL/Mlh/Pms-like"/>
</dbReference>
<evidence type="ECO:0000259" key="3">
    <source>
        <dbReference type="SMART" id="SM00853"/>
    </source>
</evidence>